<dbReference type="PROSITE" id="PS00475">
    <property type="entry name" value="RIBOSOMAL_L15"/>
    <property type="match status" value="1"/>
</dbReference>
<proteinExistence type="inferred from homology"/>
<dbReference type="InterPro" id="IPR021131">
    <property type="entry name" value="Ribosomal_uL15/eL18"/>
</dbReference>
<dbReference type="GO" id="GO:0006412">
    <property type="term" value="P:translation"/>
    <property type="evidence" value="ECO:0007669"/>
    <property type="project" value="UniProtKB-UniRule"/>
</dbReference>
<dbReference type="InterPro" id="IPR001196">
    <property type="entry name" value="Ribosomal_uL15_CS"/>
</dbReference>
<comment type="caution">
    <text evidence="8">The sequence shown here is derived from an EMBL/GenBank/DDBJ whole genome shotgun (WGS) entry which is preliminary data.</text>
</comment>
<dbReference type="NCBIfam" id="TIGR01071">
    <property type="entry name" value="rplO_bact"/>
    <property type="match status" value="1"/>
</dbReference>
<dbReference type="Proteomes" id="UP000231263">
    <property type="component" value="Unassembled WGS sequence"/>
</dbReference>
<gene>
    <name evidence="4 8" type="primary">rplO</name>
    <name evidence="8" type="ORF">CO173_01220</name>
</gene>
<dbReference type="InterPro" id="IPR005749">
    <property type="entry name" value="Ribosomal_uL15_bac-type"/>
</dbReference>
<evidence type="ECO:0000256" key="5">
    <source>
        <dbReference type="RuleBase" id="RU003888"/>
    </source>
</evidence>
<reference evidence="9" key="1">
    <citation type="submission" date="2017-09" db="EMBL/GenBank/DDBJ databases">
        <title>Depth-based differentiation of microbial function through sediment-hosted aquifers and enrichment of novel symbionts in the deep terrestrial subsurface.</title>
        <authorList>
            <person name="Probst A.J."/>
            <person name="Ladd B."/>
            <person name="Jarett J.K."/>
            <person name="Geller-Mcgrath D.E."/>
            <person name="Sieber C.M.K."/>
            <person name="Emerson J.B."/>
            <person name="Anantharaman K."/>
            <person name="Thomas B.C."/>
            <person name="Malmstrom R."/>
            <person name="Stieglmeier M."/>
            <person name="Klingl A."/>
            <person name="Woyke T."/>
            <person name="Ryan C.M."/>
            <person name="Banfield J.F."/>
        </authorList>
    </citation>
    <scope>NUCLEOTIDE SEQUENCE [LARGE SCALE GENOMIC DNA]</scope>
</reference>
<dbReference type="GO" id="GO:0003735">
    <property type="term" value="F:structural constituent of ribosome"/>
    <property type="evidence" value="ECO:0007669"/>
    <property type="project" value="InterPro"/>
</dbReference>
<protein>
    <recommendedName>
        <fullName evidence="4">Large ribosomal subunit protein uL15</fullName>
    </recommendedName>
</protein>
<name>A0A2M7XGL5_9BACT</name>
<dbReference type="InterPro" id="IPR030878">
    <property type="entry name" value="Ribosomal_uL15"/>
</dbReference>
<comment type="subunit">
    <text evidence="4">Part of the 50S ribosomal subunit.</text>
</comment>
<sequence length="143" mass="14967">MTLHNLQPKKGSKKLKKRVGRGLGSTGTTAGRGQKGQKSRSGVGGLKRLGMKKTVLSTPKLRGFKSPHAKNGVINLSAIEKSFKVGDVLTPKKIEKSGLVREAKDGVKILGNGEITIAVKVQGCLVSKSAAEKILKAGGEIIA</sequence>
<keyword evidence="2 4" id="KW-0689">Ribosomal protein</keyword>
<dbReference type="Gene3D" id="3.100.10.10">
    <property type="match status" value="1"/>
</dbReference>
<dbReference type="InterPro" id="IPR036227">
    <property type="entry name" value="Ribosomal_uL15/eL18_sf"/>
</dbReference>
<dbReference type="AlphaFoldDB" id="A0A2M7XGL5"/>
<evidence type="ECO:0000256" key="6">
    <source>
        <dbReference type="SAM" id="MobiDB-lite"/>
    </source>
</evidence>
<evidence type="ECO:0000256" key="3">
    <source>
        <dbReference type="ARBA" id="ARBA00023274"/>
    </source>
</evidence>
<accession>A0A2M7XGL5</accession>
<feature type="domain" description="Large ribosomal subunit protein uL15/eL18" evidence="7">
    <location>
        <begin position="73"/>
        <end position="141"/>
    </location>
</feature>
<keyword evidence="4" id="KW-0694">RNA-binding</keyword>
<evidence type="ECO:0000256" key="2">
    <source>
        <dbReference type="ARBA" id="ARBA00022980"/>
    </source>
</evidence>
<comment type="similarity">
    <text evidence="1 4 5">Belongs to the universal ribosomal protein uL15 family.</text>
</comment>
<evidence type="ECO:0000256" key="1">
    <source>
        <dbReference type="ARBA" id="ARBA00007320"/>
    </source>
</evidence>
<evidence type="ECO:0000313" key="9">
    <source>
        <dbReference type="Proteomes" id="UP000231263"/>
    </source>
</evidence>
<keyword evidence="3 4" id="KW-0687">Ribonucleoprotein</keyword>
<evidence type="ECO:0000256" key="4">
    <source>
        <dbReference type="HAMAP-Rule" id="MF_01341"/>
    </source>
</evidence>
<feature type="compositionally biased region" description="Basic residues" evidence="6">
    <location>
        <begin position="10"/>
        <end position="20"/>
    </location>
</feature>
<organism evidence="8 9">
    <name type="scientific">Candidatus Uhrbacteria bacterium CG_4_9_14_3_um_filter_41_35</name>
    <dbReference type="NCBI Taxonomy" id="1975034"/>
    <lineage>
        <taxon>Bacteria</taxon>
        <taxon>Candidatus Uhriibacteriota</taxon>
    </lineage>
</organism>
<dbReference type="PANTHER" id="PTHR12934:SF11">
    <property type="entry name" value="LARGE RIBOSOMAL SUBUNIT PROTEIN UL15M"/>
    <property type="match status" value="1"/>
</dbReference>
<dbReference type="PANTHER" id="PTHR12934">
    <property type="entry name" value="50S RIBOSOMAL PROTEIN L15"/>
    <property type="match status" value="1"/>
</dbReference>
<comment type="function">
    <text evidence="4">Binds to the 23S rRNA.</text>
</comment>
<feature type="region of interest" description="Disordered" evidence="6">
    <location>
        <begin position="1"/>
        <end position="50"/>
    </location>
</feature>
<dbReference type="GO" id="GO:0022625">
    <property type="term" value="C:cytosolic large ribosomal subunit"/>
    <property type="evidence" value="ECO:0007669"/>
    <property type="project" value="TreeGrafter"/>
</dbReference>
<dbReference type="Pfam" id="PF00828">
    <property type="entry name" value="Ribosomal_L27A"/>
    <property type="match status" value="1"/>
</dbReference>
<dbReference type="EMBL" id="PFWT01000007">
    <property type="protein sequence ID" value="PJA46876.1"/>
    <property type="molecule type" value="Genomic_DNA"/>
</dbReference>
<dbReference type="GO" id="GO:0019843">
    <property type="term" value="F:rRNA binding"/>
    <property type="evidence" value="ECO:0007669"/>
    <property type="project" value="UniProtKB-UniRule"/>
</dbReference>
<keyword evidence="4" id="KW-0699">rRNA-binding</keyword>
<dbReference type="HAMAP" id="MF_01341">
    <property type="entry name" value="Ribosomal_uL15"/>
    <property type="match status" value="1"/>
</dbReference>
<evidence type="ECO:0000259" key="7">
    <source>
        <dbReference type="Pfam" id="PF00828"/>
    </source>
</evidence>
<dbReference type="SUPFAM" id="SSF52080">
    <property type="entry name" value="Ribosomal proteins L15p and L18e"/>
    <property type="match status" value="1"/>
</dbReference>
<evidence type="ECO:0000313" key="8">
    <source>
        <dbReference type="EMBL" id="PJA46876.1"/>
    </source>
</evidence>